<keyword evidence="5" id="KW-1015">Disulfide bond</keyword>
<evidence type="ECO:0000256" key="6">
    <source>
        <dbReference type="RuleBase" id="RU000354"/>
    </source>
</evidence>
<dbReference type="PANTHER" id="PTHR11848">
    <property type="entry name" value="TGF-BETA FAMILY"/>
    <property type="match status" value="1"/>
</dbReference>
<dbReference type="SUPFAM" id="SSF57501">
    <property type="entry name" value="Cystine-knot cytokines"/>
    <property type="match status" value="1"/>
</dbReference>
<dbReference type="PANTHER" id="PTHR11848:SF262">
    <property type="entry name" value="LD29161P"/>
    <property type="match status" value="1"/>
</dbReference>
<dbReference type="PRINTS" id="PR00669">
    <property type="entry name" value="INHIBINA"/>
</dbReference>
<dbReference type="InterPro" id="IPR001839">
    <property type="entry name" value="TGF-b_C"/>
</dbReference>
<dbReference type="PROSITE" id="PS00250">
    <property type="entry name" value="TGF_BETA_1"/>
    <property type="match status" value="1"/>
</dbReference>
<reference evidence="10" key="1">
    <citation type="submission" date="2025-08" db="UniProtKB">
        <authorList>
            <consortium name="RefSeq"/>
        </authorList>
    </citation>
    <scope>IDENTIFICATION</scope>
    <source>
        <tissue evidence="10">Testes</tissue>
    </source>
</reference>
<evidence type="ECO:0000256" key="7">
    <source>
        <dbReference type="SAM" id="SignalP"/>
    </source>
</evidence>
<dbReference type="Gene3D" id="2.10.90.10">
    <property type="entry name" value="Cystine-knot cytokines"/>
    <property type="match status" value="1"/>
</dbReference>
<evidence type="ECO:0000256" key="1">
    <source>
        <dbReference type="ARBA" id="ARBA00004613"/>
    </source>
</evidence>
<comment type="similarity">
    <text evidence="2 6">Belongs to the TGF-beta family.</text>
</comment>
<dbReference type="InterPro" id="IPR017948">
    <property type="entry name" value="TGFb_CS"/>
</dbReference>
<dbReference type="InterPro" id="IPR015615">
    <property type="entry name" value="TGF-beta-rel"/>
</dbReference>
<evidence type="ECO:0000313" key="10">
    <source>
        <dbReference type="RefSeq" id="XP_006814731.1"/>
    </source>
</evidence>
<evidence type="ECO:0000256" key="3">
    <source>
        <dbReference type="ARBA" id="ARBA00022525"/>
    </source>
</evidence>
<name>A0ABM0M3Z0_SACKO</name>
<dbReference type="Gene3D" id="2.60.120.970">
    <property type="match status" value="1"/>
</dbReference>
<proteinExistence type="inferred from homology"/>
<accession>A0ABM0M3Z0</accession>
<feature type="domain" description="TGF-beta family profile" evidence="8">
    <location>
        <begin position="260"/>
        <end position="371"/>
    </location>
</feature>
<evidence type="ECO:0000256" key="4">
    <source>
        <dbReference type="ARBA" id="ARBA00023030"/>
    </source>
</evidence>
<protein>
    <submittedName>
        <fullName evidence="10">Growth/differentiation factor 11-like</fullName>
    </submittedName>
</protein>
<dbReference type="PROSITE" id="PS51362">
    <property type="entry name" value="TGF_BETA_2"/>
    <property type="match status" value="1"/>
</dbReference>
<keyword evidence="4 6" id="KW-0339">Growth factor</keyword>
<dbReference type="InterPro" id="IPR001111">
    <property type="entry name" value="TGF-b_propeptide"/>
</dbReference>
<organism evidence="9 10">
    <name type="scientific">Saccoglossus kowalevskii</name>
    <name type="common">Acorn worm</name>
    <dbReference type="NCBI Taxonomy" id="10224"/>
    <lineage>
        <taxon>Eukaryota</taxon>
        <taxon>Metazoa</taxon>
        <taxon>Hemichordata</taxon>
        <taxon>Enteropneusta</taxon>
        <taxon>Harrimaniidae</taxon>
        <taxon>Saccoglossus</taxon>
    </lineage>
</organism>
<dbReference type="InterPro" id="IPR029034">
    <property type="entry name" value="Cystine-knot_cytokine"/>
</dbReference>
<dbReference type="RefSeq" id="XP_006814731.1">
    <property type="nucleotide sequence ID" value="XM_006814668.1"/>
</dbReference>
<keyword evidence="9" id="KW-1185">Reference proteome</keyword>
<evidence type="ECO:0000259" key="8">
    <source>
        <dbReference type="PROSITE" id="PS51362"/>
    </source>
</evidence>
<evidence type="ECO:0000313" key="9">
    <source>
        <dbReference type="Proteomes" id="UP000694865"/>
    </source>
</evidence>
<dbReference type="SMART" id="SM00204">
    <property type="entry name" value="TGFB"/>
    <property type="match status" value="1"/>
</dbReference>
<evidence type="ECO:0000256" key="2">
    <source>
        <dbReference type="ARBA" id="ARBA00006656"/>
    </source>
</evidence>
<dbReference type="GeneID" id="102808902"/>
<dbReference type="Pfam" id="PF00688">
    <property type="entry name" value="TGFb_propeptide"/>
    <property type="match status" value="1"/>
</dbReference>
<feature type="chain" id="PRO_5046411123" evidence="7">
    <location>
        <begin position="20"/>
        <end position="371"/>
    </location>
</feature>
<gene>
    <name evidence="10" type="primary">LOC102808902</name>
</gene>
<evidence type="ECO:0000256" key="5">
    <source>
        <dbReference type="ARBA" id="ARBA00023157"/>
    </source>
</evidence>
<feature type="signal peptide" evidence="7">
    <location>
        <begin position="1"/>
        <end position="19"/>
    </location>
</feature>
<dbReference type="Pfam" id="PF00019">
    <property type="entry name" value="TGF_beta"/>
    <property type="match status" value="1"/>
</dbReference>
<keyword evidence="3" id="KW-0964">Secreted</keyword>
<dbReference type="CDD" id="cd13751">
    <property type="entry name" value="TGF_beta_GDF8_like"/>
    <property type="match status" value="1"/>
</dbReference>
<sequence length="371" mass="42728">MRLFFAILWLSIIFDDVCRAWIEEAEQHNPDSEFWTTSDNLKKDVTPVTRSPESTDETKKRLEYIKALIIKKLGLEHAPVLNVPMSVPSNLNDLLQSDFQSDYPAEFDEPDDFFSETKKVIIFARTRPHTTDCCYFKFTPDVRQNKISRAYLWLYVQPGKINQDTVGLLKIYGLLSQTKNEARAKYLLNETKIDTSRHSGWISFNIKRTVRYWVGQPSTNWGIEIVSPNVVDLVVTGPIETGNNKLPYLEIQTAQHRHTRSERSAAPDCPSNEEVNYCCRHPLVVNFTELGYSDWILQPKSYDAYYCSGECRLMNPYNPYLDYSILVSTHGIQQCCNPAKMSGIQIIFFTDSYTIKVDTLHDVVVKKCVCS</sequence>
<comment type="subcellular location">
    <subcellularLocation>
        <location evidence="1">Secreted</location>
    </subcellularLocation>
</comment>
<dbReference type="Proteomes" id="UP000694865">
    <property type="component" value="Unplaced"/>
</dbReference>
<keyword evidence="7" id="KW-0732">Signal</keyword>